<evidence type="ECO:0000256" key="1">
    <source>
        <dbReference type="SAM" id="MobiDB-lite"/>
    </source>
</evidence>
<dbReference type="Proteomes" id="UP000002630">
    <property type="component" value="Linkage Group LG26"/>
</dbReference>
<proteinExistence type="predicted"/>
<protein>
    <submittedName>
        <fullName evidence="3">Uncharacterized protein</fullName>
    </submittedName>
</protein>
<feature type="compositionally biased region" description="Gly residues" evidence="1">
    <location>
        <begin position="361"/>
        <end position="371"/>
    </location>
</feature>
<dbReference type="eggNOG" id="ENOG502SA2H">
    <property type="taxonomic scope" value="Eukaryota"/>
</dbReference>
<evidence type="ECO:0000313" key="3">
    <source>
        <dbReference type="EMBL" id="CBN75357.1"/>
    </source>
</evidence>
<dbReference type="EMBL" id="FN649138">
    <property type="protein sequence ID" value="CBN75357.1"/>
    <property type="molecule type" value="Genomic_DNA"/>
</dbReference>
<reference evidence="3 4" key="1">
    <citation type="journal article" date="2010" name="Nature">
        <title>The Ectocarpus genome and the independent evolution of multicellularity in brown algae.</title>
        <authorList>
            <person name="Cock J.M."/>
            <person name="Sterck L."/>
            <person name="Rouze P."/>
            <person name="Scornet D."/>
            <person name="Allen A.E."/>
            <person name="Amoutzias G."/>
            <person name="Anthouard V."/>
            <person name="Artiguenave F."/>
            <person name="Aury J.M."/>
            <person name="Badger J.H."/>
            <person name="Beszteri B."/>
            <person name="Billiau K."/>
            <person name="Bonnet E."/>
            <person name="Bothwell J.H."/>
            <person name="Bowler C."/>
            <person name="Boyen C."/>
            <person name="Brownlee C."/>
            <person name="Carrano C.J."/>
            <person name="Charrier B."/>
            <person name="Cho G.Y."/>
            <person name="Coelho S.M."/>
            <person name="Collen J."/>
            <person name="Corre E."/>
            <person name="Da Silva C."/>
            <person name="Delage L."/>
            <person name="Delaroque N."/>
            <person name="Dittami S.M."/>
            <person name="Doulbeau S."/>
            <person name="Elias M."/>
            <person name="Farnham G."/>
            <person name="Gachon C.M."/>
            <person name="Gschloessl B."/>
            <person name="Heesch S."/>
            <person name="Jabbari K."/>
            <person name="Jubin C."/>
            <person name="Kawai H."/>
            <person name="Kimura K."/>
            <person name="Kloareg B."/>
            <person name="Kupper F.C."/>
            <person name="Lang D."/>
            <person name="Le Bail A."/>
            <person name="Leblanc C."/>
            <person name="Lerouge P."/>
            <person name="Lohr M."/>
            <person name="Lopez P.J."/>
            <person name="Martens C."/>
            <person name="Maumus F."/>
            <person name="Michel G."/>
            <person name="Miranda-Saavedra D."/>
            <person name="Morales J."/>
            <person name="Moreau H."/>
            <person name="Motomura T."/>
            <person name="Nagasato C."/>
            <person name="Napoli C.A."/>
            <person name="Nelson D.R."/>
            <person name="Nyvall-Collen P."/>
            <person name="Peters A.F."/>
            <person name="Pommier C."/>
            <person name="Potin P."/>
            <person name="Poulain J."/>
            <person name="Quesneville H."/>
            <person name="Read B."/>
            <person name="Rensing S.A."/>
            <person name="Ritter A."/>
            <person name="Rousvoal S."/>
            <person name="Samanta M."/>
            <person name="Samson G."/>
            <person name="Schroeder D.C."/>
            <person name="Segurens B."/>
            <person name="Strittmatter M."/>
            <person name="Tonon T."/>
            <person name="Tregear J.W."/>
            <person name="Valentin K."/>
            <person name="von Dassow P."/>
            <person name="Yamagishi T."/>
            <person name="Van de Peer Y."/>
            <person name="Wincker P."/>
        </authorList>
    </citation>
    <scope>NUCLEOTIDE SEQUENCE [LARGE SCALE GENOMIC DNA]</scope>
    <source>
        <strain evidence="4">Ec32 / CCAP1310/4</strain>
    </source>
</reference>
<accession>D8LTW7</accession>
<dbReference type="OrthoDB" id="191206at2759"/>
<organism evidence="3 4">
    <name type="scientific">Ectocarpus siliculosus</name>
    <name type="common">Brown alga</name>
    <name type="synonym">Conferva siliculosa</name>
    <dbReference type="NCBI Taxonomy" id="2880"/>
    <lineage>
        <taxon>Eukaryota</taxon>
        <taxon>Sar</taxon>
        <taxon>Stramenopiles</taxon>
        <taxon>Ochrophyta</taxon>
        <taxon>PX clade</taxon>
        <taxon>Phaeophyceae</taxon>
        <taxon>Ectocarpales</taxon>
        <taxon>Ectocarpaceae</taxon>
        <taxon>Ectocarpus</taxon>
    </lineage>
</organism>
<feature type="compositionally biased region" description="Gly residues" evidence="1">
    <location>
        <begin position="241"/>
        <end position="250"/>
    </location>
</feature>
<dbReference type="AlphaFoldDB" id="D8LTW7"/>
<feature type="compositionally biased region" description="Low complexity" evidence="1">
    <location>
        <begin position="309"/>
        <end position="334"/>
    </location>
</feature>
<evidence type="ECO:0000256" key="2">
    <source>
        <dbReference type="SAM" id="Phobius"/>
    </source>
</evidence>
<feature type="transmembrane region" description="Helical" evidence="2">
    <location>
        <begin position="37"/>
        <end position="70"/>
    </location>
</feature>
<dbReference type="EMBL" id="FN649751">
    <property type="protein sequence ID" value="CBN75357.1"/>
    <property type="molecule type" value="Genomic_DNA"/>
</dbReference>
<keyword evidence="4" id="KW-1185">Reference proteome</keyword>
<keyword evidence="2" id="KW-1133">Transmembrane helix</keyword>
<dbReference type="InParanoid" id="D8LTW7"/>
<keyword evidence="2" id="KW-0812">Transmembrane</keyword>
<gene>
    <name evidence="3" type="ORF">Esi_0090_0029</name>
</gene>
<sequence>MPDTWSFLSWPRVTSGRTTGGVPTSQRVGKLFEVAAVAFLGLWACYFASFFLGVATMTVIGTSFLFYWLLAPNVTSFRRNRALKGSIAPFPGARGNSVAIFSARVASAVEEYHPVTGQPVFLRMVIEDEDGRALKFRTRTRAEYARVRPGMAAEAILVSPDERFEEILGVSDTFIPAANVWVGEYPYLDKVVMRRLLASRDLKRRRQQQQRRDADEDEELDPITYRDSWTQTRPLEDDPSRGGGGGGGETGFSAPPAHAGEGEAGLPNGGAGTVLPDFGAYFGESEDEEPYYEGVGSSGFSGAERRRAVAAGERSAAGRGRSDGQQQQQQQQQQWERVSGKPRPRRRPPAAATSPSRRFEGQGGGGGGYSESGGRRVRGGAKDAGRGGAEGGATTRYGETSDDSRMAAGRKEQR</sequence>
<feature type="region of interest" description="Disordered" evidence="1">
    <location>
        <begin position="202"/>
        <end position="414"/>
    </location>
</feature>
<name>D8LTW7_ECTSI</name>
<keyword evidence="2" id="KW-0472">Membrane</keyword>
<evidence type="ECO:0000313" key="4">
    <source>
        <dbReference type="Proteomes" id="UP000002630"/>
    </source>
</evidence>
<feature type="compositionally biased region" description="Basic and acidic residues" evidence="1">
    <location>
        <begin position="402"/>
        <end position="414"/>
    </location>
</feature>